<proteinExistence type="predicted"/>
<dbReference type="RefSeq" id="XP_065961507.1">
    <property type="nucleotide sequence ID" value="XM_066108322.1"/>
</dbReference>
<evidence type="ECO:0000313" key="1">
    <source>
        <dbReference type="EMBL" id="KAF7569450.1"/>
    </source>
</evidence>
<reference evidence="1 2" key="1">
    <citation type="journal article" date="2018" name="BMC Genomics">
        <title>Comparative genomics of the wheat fungal pathogen Pyrenophora tritici-repentis reveals chromosomal variations and genome plasticity.</title>
        <authorList>
            <person name="Moolhuijzen P."/>
            <person name="See P.T."/>
            <person name="Hane J.K."/>
            <person name="Shi G."/>
            <person name="Liu Z."/>
            <person name="Oliver R.P."/>
            <person name="Moffat C.S."/>
        </authorList>
    </citation>
    <scope>NUCLEOTIDE SEQUENCE [LARGE SCALE GENOMIC DNA]</scope>
    <source>
        <strain evidence="1">M4</strain>
    </source>
</reference>
<accession>A0A834RSX3</accession>
<evidence type="ECO:0000313" key="2">
    <source>
        <dbReference type="Proteomes" id="UP000245464"/>
    </source>
</evidence>
<dbReference type="KEGG" id="ptrr:90957071"/>
<gene>
    <name evidence="1" type="ORF">PtrM4_118650</name>
</gene>
<sequence length="54" mass="5887">MPISNLRLLALNSSSVRSLSALIILKQLIEAVNSNALLKLCNYFNIISRISIGS</sequence>
<organism evidence="1 2">
    <name type="scientific">Pyrenophora tritici-repentis</name>
    <dbReference type="NCBI Taxonomy" id="45151"/>
    <lineage>
        <taxon>Eukaryota</taxon>
        <taxon>Fungi</taxon>
        <taxon>Dikarya</taxon>
        <taxon>Ascomycota</taxon>
        <taxon>Pezizomycotina</taxon>
        <taxon>Dothideomycetes</taxon>
        <taxon>Pleosporomycetidae</taxon>
        <taxon>Pleosporales</taxon>
        <taxon>Pleosporineae</taxon>
        <taxon>Pleosporaceae</taxon>
        <taxon>Pyrenophora</taxon>
    </lineage>
</organism>
<dbReference type="Proteomes" id="UP000245464">
    <property type="component" value="Chromosome 6"/>
</dbReference>
<dbReference type="GeneID" id="90957071"/>
<protein>
    <submittedName>
        <fullName evidence="1">Uncharacterized protein</fullName>
    </submittedName>
</protein>
<name>A0A834RSX3_9PLEO</name>
<comment type="caution">
    <text evidence="1">The sequence shown here is derived from an EMBL/GenBank/DDBJ whole genome shotgun (WGS) entry which is preliminary data.</text>
</comment>
<dbReference type="EMBL" id="NQIK02000006">
    <property type="protein sequence ID" value="KAF7569450.1"/>
    <property type="molecule type" value="Genomic_DNA"/>
</dbReference>
<dbReference type="AlphaFoldDB" id="A0A834RSX3"/>